<feature type="compositionally biased region" description="Basic and acidic residues" evidence="1">
    <location>
        <begin position="382"/>
        <end position="391"/>
    </location>
</feature>
<evidence type="ECO:0000256" key="1">
    <source>
        <dbReference type="SAM" id="MobiDB-lite"/>
    </source>
</evidence>
<sequence>MSDKSFKRAAFCGLTLCVSLSCSAADISAPLEGSLDDTLIKAFNSYLAQNTSLRTDIKDSSIADGLIESALIDAGQLHVNFDRAGLELFVKSRNATVLGAIEDPVLVYMVDMSPTSQAILTDGAGGDLASAFLQSSDLNSIRIMFPLMDLDDIQKFSAQTILSHNDSALSQAAQRYGSDFYIAGAIESDGTNEQSSLKFNVCTKDGVNIHSGSLSGSAASVINALMHECRTAISSFKNSTADDKGKTHSALNENTKLSAADLDVNTLGPGQDFVRIALYNVNSLEDIKAIKDAFITYGYDDNVNVVRIEPDHFIVEIKTSAKPTILDSTMRRAGDFSYVGAWSYSYLKSVPHAVTHFNTMGKRQSVNAVFGSDVTVSAATDAKQDVPDSDKGQAAVAITNGDE</sequence>
<dbReference type="PROSITE" id="PS51257">
    <property type="entry name" value="PROKAR_LIPOPROTEIN"/>
    <property type="match status" value="1"/>
</dbReference>
<keyword evidence="4" id="KW-1185">Reference proteome</keyword>
<reference evidence="3 4" key="1">
    <citation type="submission" date="2018-06" db="EMBL/GenBank/DDBJ databases">
        <authorList>
            <consortium name="Pathogen Informatics"/>
            <person name="Doyle S."/>
        </authorList>
    </citation>
    <scope>NUCLEOTIDE SEQUENCE [LARGE SCALE GENOMIC DNA]</scope>
    <source>
        <strain evidence="3 4">NCTC13093</strain>
    </source>
</reference>
<dbReference type="Pfam" id="PF09839">
    <property type="entry name" value="DUF2066"/>
    <property type="match status" value="1"/>
</dbReference>
<dbReference type="AlphaFoldDB" id="A0A2X0V4C7"/>
<feature type="chain" id="PRO_5016045820" evidence="2">
    <location>
        <begin position="25"/>
        <end position="403"/>
    </location>
</feature>
<dbReference type="EMBL" id="UAPV01000001">
    <property type="protein sequence ID" value="SPT68793.1"/>
    <property type="molecule type" value="Genomic_DNA"/>
</dbReference>
<gene>
    <name evidence="3" type="ORF">NCTC13093_00130</name>
</gene>
<protein>
    <submittedName>
        <fullName evidence="3">Uncharacterized protein conserved in bacteria (DUF2066)</fullName>
    </submittedName>
</protein>
<evidence type="ECO:0000256" key="2">
    <source>
        <dbReference type="SAM" id="SignalP"/>
    </source>
</evidence>
<dbReference type="InterPro" id="IPR018642">
    <property type="entry name" value="DUF2066"/>
</dbReference>
<dbReference type="Proteomes" id="UP000250086">
    <property type="component" value="Unassembled WGS sequence"/>
</dbReference>
<accession>A0A2X0V4C7</accession>
<name>A0A2X0V4C7_9GAMM</name>
<evidence type="ECO:0000313" key="3">
    <source>
        <dbReference type="EMBL" id="SPT68793.1"/>
    </source>
</evidence>
<dbReference type="RefSeq" id="WP_113743007.1">
    <property type="nucleotide sequence ID" value="NZ_UAPV01000001.1"/>
</dbReference>
<organism evidence="3 4">
    <name type="scientific">Anaerobiospirillum thomasii</name>
    <dbReference type="NCBI Taxonomy" id="179995"/>
    <lineage>
        <taxon>Bacteria</taxon>
        <taxon>Pseudomonadati</taxon>
        <taxon>Pseudomonadota</taxon>
        <taxon>Gammaproteobacteria</taxon>
        <taxon>Aeromonadales</taxon>
        <taxon>Succinivibrionaceae</taxon>
        <taxon>Anaerobiospirillum</taxon>
    </lineage>
</organism>
<keyword evidence="2" id="KW-0732">Signal</keyword>
<proteinExistence type="predicted"/>
<evidence type="ECO:0000313" key="4">
    <source>
        <dbReference type="Proteomes" id="UP000250086"/>
    </source>
</evidence>
<feature type="signal peptide" evidence="2">
    <location>
        <begin position="1"/>
        <end position="24"/>
    </location>
</feature>
<feature type="region of interest" description="Disordered" evidence="1">
    <location>
        <begin position="381"/>
        <end position="403"/>
    </location>
</feature>